<reference evidence="1 2" key="1">
    <citation type="submission" date="2019-02" db="EMBL/GenBank/DDBJ databases">
        <title>Genome sequencing of the rare red list fungi Hericium alpestre (H. flagellum).</title>
        <authorList>
            <person name="Buettner E."/>
            <person name="Kellner H."/>
        </authorList>
    </citation>
    <scope>NUCLEOTIDE SEQUENCE [LARGE SCALE GENOMIC DNA]</scope>
    <source>
        <strain evidence="1 2">DSM 108284</strain>
    </source>
</reference>
<evidence type="ECO:0000313" key="2">
    <source>
        <dbReference type="Proteomes" id="UP000298061"/>
    </source>
</evidence>
<evidence type="ECO:0000313" key="1">
    <source>
        <dbReference type="EMBL" id="TFY79952.1"/>
    </source>
</evidence>
<protein>
    <submittedName>
        <fullName evidence="1">Uncharacterized protein</fullName>
    </submittedName>
</protein>
<dbReference type="EMBL" id="SFCI01000413">
    <property type="protein sequence ID" value="TFY79952.1"/>
    <property type="molecule type" value="Genomic_DNA"/>
</dbReference>
<proteinExistence type="predicted"/>
<accession>A0A4Y9ZYP9</accession>
<dbReference type="AlphaFoldDB" id="A0A4Y9ZYP9"/>
<dbReference type="STRING" id="135208.A0A4Y9ZYP9"/>
<organism evidence="1 2">
    <name type="scientific">Hericium alpestre</name>
    <dbReference type="NCBI Taxonomy" id="135208"/>
    <lineage>
        <taxon>Eukaryota</taxon>
        <taxon>Fungi</taxon>
        <taxon>Dikarya</taxon>
        <taxon>Basidiomycota</taxon>
        <taxon>Agaricomycotina</taxon>
        <taxon>Agaricomycetes</taxon>
        <taxon>Russulales</taxon>
        <taxon>Hericiaceae</taxon>
        <taxon>Hericium</taxon>
    </lineage>
</organism>
<sequence length="198" mass="20655">MPTSPASSTDTISVAHCDAALAAAPADQKSVTSGQASTSAETAPWALQLSSSFTSIADQLAVASQVLSQVPASSPAHSTQPHNDSAQSASPTALAAFASRLDTIEQMQASLSAEINKIKAAALDQKGSEIQTERTTAASVEDLDKKITALQESLKLDQDRLYARLHNTTANVSKMSIIAPPCGEWEATVKFPGYEGRV</sequence>
<name>A0A4Y9ZYP9_9AGAM</name>
<comment type="caution">
    <text evidence="1">The sequence shown here is derived from an EMBL/GenBank/DDBJ whole genome shotgun (WGS) entry which is preliminary data.</text>
</comment>
<keyword evidence="2" id="KW-1185">Reference proteome</keyword>
<dbReference type="OrthoDB" id="3259063at2759"/>
<gene>
    <name evidence="1" type="ORF">EWM64_g4059</name>
</gene>
<dbReference type="Proteomes" id="UP000298061">
    <property type="component" value="Unassembled WGS sequence"/>
</dbReference>